<evidence type="ECO:0000313" key="3">
    <source>
        <dbReference type="Proteomes" id="UP000479190"/>
    </source>
</evidence>
<feature type="region of interest" description="Disordered" evidence="1">
    <location>
        <begin position="556"/>
        <end position="588"/>
    </location>
</feature>
<evidence type="ECO:0000313" key="2">
    <source>
        <dbReference type="EMBL" id="CAB0031786.1"/>
    </source>
</evidence>
<organism evidence="2 3">
    <name type="scientific">Trichogramma brassicae</name>
    <dbReference type="NCBI Taxonomy" id="86971"/>
    <lineage>
        <taxon>Eukaryota</taxon>
        <taxon>Metazoa</taxon>
        <taxon>Ecdysozoa</taxon>
        <taxon>Arthropoda</taxon>
        <taxon>Hexapoda</taxon>
        <taxon>Insecta</taxon>
        <taxon>Pterygota</taxon>
        <taxon>Neoptera</taxon>
        <taxon>Endopterygota</taxon>
        <taxon>Hymenoptera</taxon>
        <taxon>Apocrita</taxon>
        <taxon>Proctotrupomorpha</taxon>
        <taxon>Chalcidoidea</taxon>
        <taxon>Trichogrammatidae</taxon>
        <taxon>Trichogramma</taxon>
    </lineage>
</organism>
<reference evidence="2 3" key="1">
    <citation type="submission" date="2020-02" db="EMBL/GenBank/DDBJ databases">
        <authorList>
            <person name="Ferguson B K."/>
        </authorList>
    </citation>
    <scope>NUCLEOTIDE SEQUENCE [LARGE SCALE GENOMIC DNA]</scope>
</reference>
<accession>A0A6H5I9K5</accession>
<name>A0A6H5I9K5_9HYME</name>
<evidence type="ECO:0000256" key="1">
    <source>
        <dbReference type="SAM" id="MobiDB-lite"/>
    </source>
</evidence>
<keyword evidence="3" id="KW-1185">Reference proteome</keyword>
<dbReference type="AlphaFoldDB" id="A0A6H5I9K5"/>
<protein>
    <submittedName>
        <fullName evidence="2">Uncharacterized protein</fullName>
    </submittedName>
</protein>
<gene>
    <name evidence="2" type="ORF">TBRA_LOCUS3748</name>
</gene>
<proteinExistence type="predicted"/>
<dbReference type="EMBL" id="CADCXV010000654">
    <property type="protein sequence ID" value="CAB0031786.1"/>
    <property type="molecule type" value="Genomic_DNA"/>
</dbReference>
<dbReference type="Proteomes" id="UP000479190">
    <property type="component" value="Unassembled WGS sequence"/>
</dbReference>
<sequence length="706" mass="80579">MDKFLDPESERIPSIFFDNLRISMAAFVCTRERASIHSVSMLGTESAAARHWHLRHVRSAFIIRLVSVSQVPVFLVVYSRYRTRPAYTACTRIVCASARMNYKEIEKTVASKAKLSTIREENLNFINGRQIHEAPVARTNSIRHSEGSVLSPTITFARAATAAVATIRKDISIKIRLAKSNLYNQGYDDALSKTFDMADHPYFVLEMRFGVLKALRTTFCACTRIENRLNNLHNPYMHPLENVEAVSRLLLTFDPGSRTKQRETEDMPETHVLRVVALLYTYSHLVPCKTARKMKRSLLQLASLRASSTSYNEYIFYDFYNFSTDVKRSSSTEQDLLLQCYTFLPALWTYWLRVYIETFALESETDFHHYTSLYTVIRLICKEAIHVCKLHRNSVIYRATILVAEVSRSNSKLDNSQQKKRKKNEYTKACTKSKKVIVRSARVCMCIRTYMYAPRAYIIGLATATVGYRANSIGQRSHTSSSGSSSSSHPAFHKFQLHSLLGTRSIVYIYTSARISASNCRASDARAKVAQFAALDDNKKLKLLARAPRPKECLQRELRRRQQRAGEEKKTRKKTSYIPRPDSSDPFEESPAFLCLAAEDAEDGYIDLHALYDQLSEFTCTRVEQTILQIVTQAPPAKSQLVFAIALSHSFLPRSRGSRLLANCIHISGRKFPREENAEKRIFRALLKRVDKKPAKARNLVGRFGK</sequence>